<dbReference type="Proteomes" id="UP001060170">
    <property type="component" value="Chromosome 12"/>
</dbReference>
<reference evidence="1 2" key="3">
    <citation type="journal article" date="2022" name="Microbiol. Spectr.">
        <title>Folding features and dynamics of 3D genome architecture in plant fungal pathogens.</title>
        <authorList>
            <person name="Xia C."/>
        </authorList>
    </citation>
    <scope>NUCLEOTIDE SEQUENCE [LARGE SCALE GENOMIC DNA]</scope>
    <source>
        <strain evidence="1 2">93-210</strain>
    </source>
</reference>
<protein>
    <submittedName>
        <fullName evidence="1">Uncharacterized protein</fullName>
    </submittedName>
</protein>
<sequence>MQEALRKDVERAFGVLQARFAIVAQPARGWTRRKLNRIMLTCIILHNMIVEDERGSPEDFVYESGSTTFVEPGRTESVDFSNFLKNCIALRDSTAHHQLKNDLIKHLWTLKGRGRE</sequence>
<comment type="caution">
    <text evidence="1">The sequence shown here is derived from an EMBL/GenBank/DDBJ whole genome shotgun (WGS) entry which is preliminary data.</text>
</comment>
<evidence type="ECO:0000313" key="1">
    <source>
        <dbReference type="EMBL" id="KAI7942656.1"/>
    </source>
</evidence>
<gene>
    <name evidence="1" type="ORF">MJO28_012683</name>
</gene>
<organism evidence="1 2">
    <name type="scientific">Puccinia striiformis f. sp. tritici</name>
    <dbReference type="NCBI Taxonomy" id="168172"/>
    <lineage>
        <taxon>Eukaryota</taxon>
        <taxon>Fungi</taxon>
        <taxon>Dikarya</taxon>
        <taxon>Basidiomycota</taxon>
        <taxon>Pucciniomycotina</taxon>
        <taxon>Pucciniomycetes</taxon>
        <taxon>Pucciniales</taxon>
        <taxon>Pucciniaceae</taxon>
        <taxon>Puccinia</taxon>
    </lineage>
</organism>
<reference evidence="2" key="2">
    <citation type="journal article" date="2018" name="Mol. Plant Microbe Interact.">
        <title>Genome sequence resources for the wheat stripe rust pathogen (Puccinia striiformis f. sp. tritici) and the barley stripe rust pathogen (Puccinia striiformis f. sp. hordei).</title>
        <authorList>
            <person name="Xia C."/>
            <person name="Wang M."/>
            <person name="Yin C."/>
            <person name="Cornejo O.E."/>
            <person name="Hulbert S.H."/>
            <person name="Chen X."/>
        </authorList>
    </citation>
    <scope>NUCLEOTIDE SEQUENCE [LARGE SCALE GENOMIC DNA]</scope>
    <source>
        <strain evidence="2">93-210</strain>
    </source>
</reference>
<keyword evidence="2" id="KW-1185">Reference proteome</keyword>
<name>A0ACC0E1U4_9BASI</name>
<reference evidence="2" key="1">
    <citation type="journal article" date="2018" name="BMC Genomics">
        <title>Genomic insights into host adaptation between the wheat stripe rust pathogen (Puccinia striiformis f. sp. tritici) and the barley stripe rust pathogen (Puccinia striiformis f. sp. hordei).</title>
        <authorList>
            <person name="Xia C."/>
            <person name="Wang M."/>
            <person name="Yin C."/>
            <person name="Cornejo O.E."/>
            <person name="Hulbert S.H."/>
            <person name="Chen X."/>
        </authorList>
    </citation>
    <scope>NUCLEOTIDE SEQUENCE [LARGE SCALE GENOMIC DNA]</scope>
    <source>
        <strain evidence="2">93-210</strain>
    </source>
</reference>
<proteinExistence type="predicted"/>
<dbReference type="EMBL" id="CM045876">
    <property type="protein sequence ID" value="KAI7942656.1"/>
    <property type="molecule type" value="Genomic_DNA"/>
</dbReference>
<accession>A0ACC0E1U4</accession>
<evidence type="ECO:0000313" key="2">
    <source>
        <dbReference type="Proteomes" id="UP001060170"/>
    </source>
</evidence>